<comment type="caution">
    <text evidence="1">The sequence shown here is derived from an EMBL/GenBank/DDBJ whole genome shotgun (WGS) entry which is preliminary data.</text>
</comment>
<protein>
    <submittedName>
        <fullName evidence="1">Uncharacterized protein</fullName>
    </submittedName>
</protein>
<accession>A0AAV3XC99</accession>
<dbReference type="AlphaFoldDB" id="A0AAV3XC99"/>
<keyword evidence="2" id="KW-1185">Reference proteome</keyword>
<organism evidence="1 2">
    <name type="scientific">Microseira wollei NIES-4236</name>
    <dbReference type="NCBI Taxonomy" id="2530354"/>
    <lineage>
        <taxon>Bacteria</taxon>
        <taxon>Bacillati</taxon>
        <taxon>Cyanobacteriota</taxon>
        <taxon>Cyanophyceae</taxon>
        <taxon>Oscillatoriophycideae</taxon>
        <taxon>Aerosakkonematales</taxon>
        <taxon>Aerosakkonemataceae</taxon>
        <taxon>Microseira</taxon>
    </lineage>
</organism>
<name>A0AAV3XC99_9CYAN</name>
<gene>
    <name evidence="1" type="ORF">MiSe_31730</name>
</gene>
<dbReference type="EMBL" id="BLAY01000044">
    <property type="protein sequence ID" value="GET38415.1"/>
    <property type="molecule type" value="Genomic_DNA"/>
</dbReference>
<evidence type="ECO:0000313" key="2">
    <source>
        <dbReference type="Proteomes" id="UP001050975"/>
    </source>
</evidence>
<proteinExistence type="predicted"/>
<dbReference type="Proteomes" id="UP001050975">
    <property type="component" value="Unassembled WGS sequence"/>
</dbReference>
<reference evidence="1" key="1">
    <citation type="submission" date="2019-10" db="EMBL/GenBank/DDBJ databases">
        <title>Draft genome sequece of Microseira wollei NIES-4236.</title>
        <authorList>
            <person name="Yamaguchi H."/>
            <person name="Suzuki S."/>
            <person name="Kawachi M."/>
        </authorList>
    </citation>
    <scope>NUCLEOTIDE SEQUENCE</scope>
    <source>
        <strain evidence="1">NIES-4236</strain>
    </source>
</reference>
<evidence type="ECO:0000313" key="1">
    <source>
        <dbReference type="EMBL" id="GET38415.1"/>
    </source>
</evidence>
<sequence>MRDAETVLNVILDRGQRGLPLGKDVKRQLFNPNL</sequence>